<evidence type="ECO:0000256" key="9">
    <source>
        <dbReference type="ARBA" id="ARBA00023242"/>
    </source>
</evidence>
<dbReference type="InterPro" id="IPR016708">
    <property type="entry name" value="Aspartoacylase"/>
</dbReference>
<dbReference type="Gene3D" id="2.20.25.160">
    <property type="match status" value="2"/>
</dbReference>
<dbReference type="EC" id="3.5.1.15" evidence="10"/>
<keyword evidence="16" id="KW-1185">Reference proteome</keyword>
<evidence type="ECO:0000256" key="4">
    <source>
        <dbReference type="ARBA" id="ARBA00006173"/>
    </source>
</evidence>
<evidence type="ECO:0000313" key="16">
    <source>
        <dbReference type="Proteomes" id="UP001166093"/>
    </source>
</evidence>
<accession>A0ABS2Y1Z5</accession>
<comment type="similarity">
    <text evidence="4">Belongs to the AspA/AstE family. Aspartoacylase subfamily.</text>
</comment>
<feature type="domain" description="AstE/AspA barrel-sandwich hybrid" evidence="13">
    <location>
        <begin position="255"/>
        <end position="336"/>
    </location>
</feature>
<evidence type="ECO:0000259" key="13">
    <source>
        <dbReference type="Pfam" id="PF04952"/>
    </source>
</evidence>
<dbReference type="EMBL" id="JAAWVQ010100655">
    <property type="protein sequence ID" value="MBN3280685.1"/>
    <property type="molecule type" value="Genomic_DNA"/>
</dbReference>
<evidence type="ECO:0000256" key="11">
    <source>
        <dbReference type="ARBA" id="ARBA00040105"/>
    </source>
</evidence>
<dbReference type="PANTHER" id="PTHR15162:SF9">
    <property type="entry name" value="ASPARTOACYLASE"/>
    <property type="match status" value="1"/>
</dbReference>
<feature type="non-terminal residue" evidence="15">
    <location>
        <position position="1"/>
    </location>
</feature>
<protein>
    <recommendedName>
        <fullName evidence="11">Aspartoacylase</fullName>
        <ecNumber evidence="10">3.5.1.15</ecNumber>
    </recommendedName>
    <alternativeName>
        <fullName evidence="12">Aminoacylase-2</fullName>
    </alternativeName>
</protein>
<evidence type="ECO:0000256" key="1">
    <source>
        <dbReference type="ARBA" id="ARBA00001947"/>
    </source>
</evidence>
<evidence type="ECO:0000256" key="7">
    <source>
        <dbReference type="ARBA" id="ARBA00022801"/>
    </source>
</evidence>
<name>A0ABS2Y1Z5_POLSP</name>
<dbReference type="SUPFAM" id="SSF53187">
    <property type="entry name" value="Zn-dependent exopeptidases"/>
    <property type="match status" value="2"/>
</dbReference>
<feature type="domain" description="Succinylglutamate desuccinylase/Aspartoacylase catalytic" evidence="14">
    <location>
        <begin position="1"/>
        <end position="152"/>
    </location>
</feature>
<evidence type="ECO:0000256" key="12">
    <source>
        <dbReference type="ARBA" id="ARBA00042829"/>
    </source>
</evidence>
<dbReference type="Pfam" id="PF04952">
    <property type="entry name" value="AstE_AspA_hybrid"/>
    <property type="match status" value="2"/>
</dbReference>
<dbReference type="PANTHER" id="PTHR15162">
    <property type="entry name" value="ASPARTOACYLASE"/>
    <property type="match status" value="1"/>
</dbReference>
<keyword evidence="5" id="KW-0963">Cytoplasm</keyword>
<evidence type="ECO:0000256" key="6">
    <source>
        <dbReference type="ARBA" id="ARBA00022723"/>
    </source>
</evidence>
<keyword evidence="9" id="KW-0539">Nucleus</keyword>
<evidence type="ECO:0000259" key="14">
    <source>
        <dbReference type="Pfam" id="PF24827"/>
    </source>
</evidence>
<dbReference type="InterPro" id="IPR055438">
    <property type="entry name" value="AstE_AspA_cat"/>
</dbReference>
<evidence type="ECO:0000256" key="10">
    <source>
        <dbReference type="ARBA" id="ARBA00039016"/>
    </source>
</evidence>
<feature type="domain" description="AstE/AspA barrel-sandwich hybrid" evidence="13">
    <location>
        <begin position="209"/>
        <end position="249"/>
    </location>
</feature>
<dbReference type="Proteomes" id="UP001166093">
    <property type="component" value="Unassembled WGS sequence"/>
</dbReference>
<dbReference type="CDD" id="cd06909">
    <property type="entry name" value="M14_ASPA"/>
    <property type="match status" value="1"/>
</dbReference>
<dbReference type="Pfam" id="PF24827">
    <property type="entry name" value="AstE_AspA_cat"/>
    <property type="match status" value="1"/>
</dbReference>
<proteinExistence type="inferred from homology"/>
<sequence>MSGVTLVNQWIKNATEIQRPGVQIKPFITNPRAVEKCTRYIDTDLNRAFTTENLSTEKIEDLPYEVRRAHEINRLFGPKGSQDAYDVIFDLHNTTSNMGGTLILESSKDHCILQMVHYVQNALIPISCYVLLTEHPTLRYAASRSVAKCPIVIFTCFTSLFFHLSGVEVGPQPHGTIRGDVLYTMKRIIKHALDFIQLFNEGKEFSPCTVNVYRLSESVDFPRDKDGNISAMIHTDLQDRDWQALNPGKEFSPCTVNVYRLSESVDFPRDKDGNISAMIHTDLQDRDWQALNPGDPMFLTFDGRTIPYEGDSTVYPTFINEAAYYEKQQAFVITRKETLTVKGIRVSQA</sequence>
<evidence type="ECO:0000256" key="8">
    <source>
        <dbReference type="ARBA" id="ARBA00022833"/>
    </source>
</evidence>
<organism evidence="15 16">
    <name type="scientific">Polyodon spathula</name>
    <name type="common">North American paddlefish</name>
    <name type="synonym">Squalus spathula</name>
    <dbReference type="NCBI Taxonomy" id="7913"/>
    <lineage>
        <taxon>Eukaryota</taxon>
        <taxon>Metazoa</taxon>
        <taxon>Chordata</taxon>
        <taxon>Craniata</taxon>
        <taxon>Vertebrata</taxon>
        <taxon>Euteleostomi</taxon>
        <taxon>Actinopterygii</taxon>
        <taxon>Chondrostei</taxon>
        <taxon>Acipenseriformes</taxon>
        <taxon>Polyodontidae</taxon>
        <taxon>Polyodon</taxon>
    </lineage>
</organism>
<evidence type="ECO:0000313" key="15">
    <source>
        <dbReference type="EMBL" id="MBN3280685.1"/>
    </source>
</evidence>
<dbReference type="NCBIfam" id="NF002601">
    <property type="entry name" value="PRK02259.1"/>
    <property type="match status" value="1"/>
</dbReference>
<keyword evidence="8" id="KW-0862">Zinc</keyword>
<gene>
    <name evidence="15" type="primary">Aspa_0</name>
    <name evidence="15" type="ORF">GTO93_0006654</name>
</gene>
<comment type="subcellular location">
    <subcellularLocation>
        <location evidence="3">Cytoplasm</location>
    </subcellularLocation>
    <subcellularLocation>
        <location evidence="2">Nucleus</location>
    </subcellularLocation>
</comment>
<reference evidence="15" key="1">
    <citation type="journal article" date="2021" name="Cell">
        <title>Tracing the genetic footprints of vertebrate landing in non-teleost ray-finned fishes.</title>
        <authorList>
            <person name="Bi X."/>
            <person name="Wang K."/>
            <person name="Yang L."/>
            <person name="Pan H."/>
            <person name="Jiang H."/>
            <person name="Wei Q."/>
            <person name="Fang M."/>
            <person name="Yu H."/>
            <person name="Zhu C."/>
            <person name="Cai Y."/>
            <person name="He Y."/>
            <person name="Gan X."/>
            <person name="Zeng H."/>
            <person name="Yu D."/>
            <person name="Zhu Y."/>
            <person name="Jiang H."/>
            <person name="Qiu Q."/>
            <person name="Yang H."/>
            <person name="Zhang Y.E."/>
            <person name="Wang W."/>
            <person name="Zhu M."/>
            <person name="He S."/>
            <person name="Zhang G."/>
        </authorList>
    </citation>
    <scope>NUCLEOTIDE SEQUENCE</scope>
    <source>
        <strain evidence="15">Pddl_001</strain>
    </source>
</reference>
<keyword evidence="6" id="KW-0479">Metal-binding</keyword>
<evidence type="ECO:0000256" key="5">
    <source>
        <dbReference type="ARBA" id="ARBA00022490"/>
    </source>
</evidence>
<evidence type="ECO:0000256" key="2">
    <source>
        <dbReference type="ARBA" id="ARBA00004123"/>
    </source>
</evidence>
<dbReference type="PIRSF" id="PIRSF018001">
    <property type="entry name" value="Aspartoacylase"/>
    <property type="match status" value="1"/>
</dbReference>
<comment type="caution">
    <text evidence="15">The sequence shown here is derived from an EMBL/GenBank/DDBJ whole genome shotgun (WGS) entry which is preliminary data.</text>
</comment>
<keyword evidence="7" id="KW-0378">Hydrolase</keyword>
<dbReference type="InterPro" id="IPR050178">
    <property type="entry name" value="AspA/AstE_fam"/>
</dbReference>
<feature type="non-terminal residue" evidence="15">
    <location>
        <position position="349"/>
    </location>
</feature>
<dbReference type="InterPro" id="IPR007036">
    <property type="entry name" value="Aste_AspA_hybrid_dom"/>
</dbReference>
<evidence type="ECO:0000256" key="3">
    <source>
        <dbReference type="ARBA" id="ARBA00004496"/>
    </source>
</evidence>
<dbReference type="Gene3D" id="3.40.630.10">
    <property type="entry name" value="Zn peptidases"/>
    <property type="match status" value="1"/>
</dbReference>
<comment type="cofactor">
    <cofactor evidence="1">
        <name>Zn(2+)</name>
        <dbReference type="ChEBI" id="CHEBI:29105"/>
    </cofactor>
</comment>